<evidence type="ECO:0000313" key="2">
    <source>
        <dbReference type="EMBL" id="RAV20897.1"/>
    </source>
</evidence>
<proteinExistence type="predicted"/>
<dbReference type="EMBL" id="QMFB01000006">
    <property type="protein sequence ID" value="RAV20897.1"/>
    <property type="molecule type" value="Genomic_DNA"/>
</dbReference>
<organism evidence="2 3">
    <name type="scientific">Paenibacillus contaminans</name>
    <dbReference type="NCBI Taxonomy" id="450362"/>
    <lineage>
        <taxon>Bacteria</taxon>
        <taxon>Bacillati</taxon>
        <taxon>Bacillota</taxon>
        <taxon>Bacilli</taxon>
        <taxon>Bacillales</taxon>
        <taxon>Paenibacillaceae</taxon>
        <taxon>Paenibacillus</taxon>
    </lineage>
</organism>
<sequence>MTESEIARLEQGIEACLTLEYDFADLESGFTVVPSKIPAASRRFRTKGWKGKPHYIPSGQNRTTVHASD</sequence>
<dbReference type="Proteomes" id="UP000250369">
    <property type="component" value="Unassembled WGS sequence"/>
</dbReference>
<reference evidence="2 3" key="1">
    <citation type="journal article" date="2009" name="Int. J. Syst. Evol. Microbiol.">
        <title>Paenibacillus contaminans sp. nov., isolated from a contaminated laboratory plate.</title>
        <authorList>
            <person name="Chou J.H."/>
            <person name="Lee J.H."/>
            <person name="Lin M.C."/>
            <person name="Chang P.S."/>
            <person name="Arun A.B."/>
            <person name="Young C.C."/>
            <person name="Chen W.M."/>
        </authorList>
    </citation>
    <scope>NUCLEOTIDE SEQUENCE [LARGE SCALE GENOMIC DNA]</scope>
    <source>
        <strain evidence="2 3">CKOBP-6</strain>
    </source>
</reference>
<evidence type="ECO:0000256" key="1">
    <source>
        <dbReference type="SAM" id="MobiDB-lite"/>
    </source>
</evidence>
<accession>A0A329MSG2</accession>
<name>A0A329MSG2_9BACL</name>
<gene>
    <name evidence="2" type="ORF">DQG23_12450</name>
</gene>
<feature type="region of interest" description="Disordered" evidence="1">
    <location>
        <begin position="50"/>
        <end position="69"/>
    </location>
</feature>
<comment type="caution">
    <text evidence="2">The sequence shown here is derived from an EMBL/GenBank/DDBJ whole genome shotgun (WGS) entry which is preliminary data.</text>
</comment>
<feature type="compositionally biased region" description="Polar residues" evidence="1">
    <location>
        <begin position="58"/>
        <end position="69"/>
    </location>
</feature>
<dbReference type="AlphaFoldDB" id="A0A329MSG2"/>
<protein>
    <submittedName>
        <fullName evidence="2">Uncharacterized protein</fullName>
    </submittedName>
</protein>
<keyword evidence="3" id="KW-1185">Reference proteome</keyword>
<evidence type="ECO:0000313" key="3">
    <source>
        <dbReference type="Proteomes" id="UP000250369"/>
    </source>
</evidence>
<dbReference type="RefSeq" id="WP_113031176.1">
    <property type="nucleotide sequence ID" value="NZ_QMFB01000006.1"/>
</dbReference>